<evidence type="ECO:0000259" key="3">
    <source>
        <dbReference type="Pfam" id="PF01370"/>
    </source>
</evidence>
<dbReference type="InParanoid" id="K5VZW0"/>
<dbReference type="RefSeq" id="XP_007398534.1">
    <property type="nucleotide sequence ID" value="XM_007398472.1"/>
</dbReference>
<dbReference type="Proteomes" id="UP000008370">
    <property type="component" value="Unassembled WGS sequence"/>
</dbReference>
<dbReference type="GO" id="GO:0016616">
    <property type="term" value="F:oxidoreductase activity, acting on the CH-OH group of donors, NAD or NADP as acceptor"/>
    <property type="evidence" value="ECO:0007669"/>
    <property type="project" value="TreeGrafter"/>
</dbReference>
<dbReference type="SUPFAM" id="SSF51735">
    <property type="entry name" value="NAD(P)-binding Rossmann-fold domains"/>
    <property type="match status" value="1"/>
</dbReference>
<dbReference type="AlphaFoldDB" id="K5VZW0"/>
<sequence>MPAIQPPATVLVTGVSGFNGSWIARAVLEAGYVVRGTVRSDHKGQYLAMLFKSHGSRFSYRVIPDASKPGAFDNALDSSVSAVVHAAGLAQFMGVESSELTGSNIDSVVHFLQSILEHGKNVKRFVYMSSAQALLGHADLFHVYSEEEWNDKAVAEFSEKGSATDGTTLYQASKVLAERAIINFVEEHRDEIGWDATRILPCWTFGPVIHECKSLEELNFSSQLLYQYLTAPREAKKVNDYASEYVDVRDVADAFVAALRVEGAGGERFILDAGAFTFQNLYDAFKERAPGLEGIQRGNADAPKFSFPGGFCTSAKAQKVLQLKPFKSLGECAVDMYKSIRERGL</sequence>
<dbReference type="InterPro" id="IPR036291">
    <property type="entry name" value="NAD(P)-bd_dom_sf"/>
</dbReference>
<dbReference type="Pfam" id="PF01370">
    <property type="entry name" value="Epimerase"/>
    <property type="match status" value="1"/>
</dbReference>
<keyword evidence="1" id="KW-0560">Oxidoreductase</keyword>
<feature type="domain" description="NAD-dependent epimerase/dehydratase" evidence="3">
    <location>
        <begin position="10"/>
        <end position="266"/>
    </location>
</feature>
<evidence type="ECO:0000256" key="2">
    <source>
        <dbReference type="ARBA" id="ARBA00023445"/>
    </source>
</evidence>
<protein>
    <recommendedName>
        <fullName evidence="3">NAD-dependent epimerase/dehydratase domain-containing protein</fullName>
    </recommendedName>
</protein>
<dbReference type="GeneID" id="18919654"/>
<dbReference type="InterPro" id="IPR001509">
    <property type="entry name" value="Epimerase_deHydtase"/>
</dbReference>
<proteinExistence type="inferred from homology"/>
<organism evidence="4 5">
    <name type="scientific">Phanerochaete carnosa (strain HHB-10118-sp)</name>
    <name type="common">White-rot fungus</name>
    <name type="synonym">Peniophora carnosa</name>
    <dbReference type="NCBI Taxonomy" id="650164"/>
    <lineage>
        <taxon>Eukaryota</taxon>
        <taxon>Fungi</taxon>
        <taxon>Dikarya</taxon>
        <taxon>Basidiomycota</taxon>
        <taxon>Agaricomycotina</taxon>
        <taxon>Agaricomycetes</taxon>
        <taxon>Polyporales</taxon>
        <taxon>Phanerochaetaceae</taxon>
        <taxon>Phanerochaete</taxon>
    </lineage>
</organism>
<evidence type="ECO:0000313" key="5">
    <source>
        <dbReference type="Proteomes" id="UP000008370"/>
    </source>
</evidence>
<gene>
    <name evidence="4" type="ORF">PHACADRAFT_30874</name>
</gene>
<dbReference type="KEGG" id="pco:PHACADRAFT_30874"/>
<dbReference type="PANTHER" id="PTHR10366:SF564">
    <property type="entry name" value="STEROL-4-ALPHA-CARBOXYLATE 3-DEHYDROGENASE, DECARBOXYLATING"/>
    <property type="match status" value="1"/>
</dbReference>
<accession>K5VZW0</accession>
<dbReference type="Gene3D" id="3.40.50.720">
    <property type="entry name" value="NAD(P)-binding Rossmann-like Domain"/>
    <property type="match status" value="1"/>
</dbReference>
<evidence type="ECO:0000313" key="4">
    <source>
        <dbReference type="EMBL" id="EKM52345.1"/>
    </source>
</evidence>
<evidence type="ECO:0000256" key="1">
    <source>
        <dbReference type="ARBA" id="ARBA00023002"/>
    </source>
</evidence>
<dbReference type="OrthoDB" id="2735536at2759"/>
<keyword evidence="5" id="KW-1185">Reference proteome</keyword>
<comment type="similarity">
    <text evidence="2">Belongs to the NAD(P)-dependent epimerase/dehydratase family. Dihydroflavonol-4-reductase subfamily.</text>
</comment>
<dbReference type="EMBL" id="JH930475">
    <property type="protein sequence ID" value="EKM52345.1"/>
    <property type="molecule type" value="Genomic_DNA"/>
</dbReference>
<dbReference type="InterPro" id="IPR050425">
    <property type="entry name" value="NAD(P)_dehydrat-like"/>
</dbReference>
<dbReference type="STRING" id="650164.K5VZW0"/>
<name>K5VZW0_PHACS</name>
<reference evidence="4 5" key="1">
    <citation type="journal article" date="2012" name="BMC Genomics">
        <title>Comparative genomics of the white-rot fungi, Phanerochaete carnosa and P. chrysosporium, to elucidate the genetic basis of the distinct wood types they colonize.</title>
        <authorList>
            <person name="Suzuki H."/>
            <person name="MacDonald J."/>
            <person name="Syed K."/>
            <person name="Salamov A."/>
            <person name="Hori C."/>
            <person name="Aerts A."/>
            <person name="Henrissat B."/>
            <person name="Wiebenga A."/>
            <person name="vanKuyk P.A."/>
            <person name="Barry K."/>
            <person name="Lindquist E."/>
            <person name="LaButti K."/>
            <person name="Lapidus A."/>
            <person name="Lucas S."/>
            <person name="Coutinho P."/>
            <person name="Gong Y."/>
            <person name="Samejima M."/>
            <person name="Mahadevan R."/>
            <person name="Abou-Zaid M."/>
            <person name="de Vries R.P."/>
            <person name="Igarashi K."/>
            <person name="Yadav J.S."/>
            <person name="Grigoriev I.V."/>
            <person name="Master E.R."/>
        </authorList>
    </citation>
    <scope>NUCLEOTIDE SEQUENCE [LARGE SCALE GENOMIC DNA]</scope>
    <source>
        <strain evidence="4 5">HHB-10118-sp</strain>
    </source>
</reference>
<dbReference type="PANTHER" id="PTHR10366">
    <property type="entry name" value="NAD DEPENDENT EPIMERASE/DEHYDRATASE"/>
    <property type="match status" value="1"/>
</dbReference>
<dbReference type="HOGENOM" id="CLU_007383_9_2_1"/>